<comment type="caution">
    <text evidence="3">The sequence shown here is derived from an EMBL/GenBank/DDBJ whole genome shotgun (WGS) entry which is preliminary data.</text>
</comment>
<name>A0AAD4QHT2_9AGAM</name>
<dbReference type="InterPro" id="IPR038356">
    <property type="entry name" value="Tma16_sf"/>
</dbReference>
<dbReference type="InterPro" id="IPR021346">
    <property type="entry name" value="Tma16"/>
</dbReference>
<dbReference type="EMBL" id="JAKELL010000002">
    <property type="protein sequence ID" value="KAH9000513.1"/>
    <property type="molecule type" value="Genomic_DNA"/>
</dbReference>
<dbReference type="Gene3D" id="1.20.1440.170">
    <property type="entry name" value="Translation machinery-associated protein 16-like"/>
    <property type="match status" value="1"/>
</dbReference>
<sequence>MAPTKQSTKQSSKFSKKEKVFHPDSRASSSGNPKLAGHATKRAKLHSAKGKSGSFLYILSLSSVAPFETGRGPDFYGFFFHAIPEEETEGGVVLTLPELHELVADVWLTRNDAELEEERAERRKGRPKSTKECRLEELKLREVEEYRTGLEVPDLTHRENVALYRTWDQREVAFVQMLRFIRISSTKPELAIVSKQGKHPSLAAPHGTPMDIEGAEAD</sequence>
<evidence type="ECO:0000256" key="2">
    <source>
        <dbReference type="SAM" id="MobiDB-lite"/>
    </source>
</evidence>
<protein>
    <submittedName>
        <fullName evidence="3">Uncharacterized protein</fullName>
    </submittedName>
</protein>
<comment type="similarity">
    <text evidence="1">Belongs to the TMA16 family.</text>
</comment>
<dbReference type="Proteomes" id="UP001201163">
    <property type="component" value="Unassembled WGS sequence"/>
</dbReference>
<feature type="region of interest" description="Disordered" evidence="2">
    <location>
        <begin position="1"/>
        <end position="44"/>
    </location>
</feature>
<dbReference type="GO" id="GO:0005634">
    <property type="term" value="C:nucleus"/>
    <property type="evidence" value="ECO:0007669"/>
    <property type="project" value="TreeGrafter"/>
</dbReference>
<evidence type="ECO:0000313" key="4">
    <source>
        <dbReference type="Proteomes" id="UP001201163"/>
    </source>
</evidence>
<evidence type="ECO:0000256" key="1">
    <source>
        <dbReference type="ARBA" id="ARBA00034127"/>
    </source>
</evidence>
<feature type="compositionally biased region" description="Basic and acidic residues" evidence="2">
    <location>
        <begin position="15"/>
        <end position="25"/>
    </location>
</feature>
<feature type="compositionally biased region" description="Low complexity" evidence="2">
    <location>
        <begin position="1"/>
        <end position="13"/>
    </location>
</feature>
<dbReference type="Pfam" id="PF11176">
    <property type="entry name" value="Tma16"/>
    <property type="match status" value="1"/>
</dbReference>
<feature type="region of interest" description="Disordered" evidence="2">
    <location>
        <begin position="196"/>
        <end position="218"/>
    </location>
</feature>
<reference evidence="3" key="1">
    <citation type="submission" date="2022-01" db="EMBL/GenBank/DDBJ databases">
        <title>Comparative genomics reveals a dynamic genome evolution in the ectomycorrhizal milk-cap (Lactarius) mushrooms.</title>
        <authorList>
            <consortium name="DOE Joint Genome Institute"/>
            <person name="Lebreton A."/>
            <person name="Tang N."/>
            <person name="Kuo A."/>
            <person name="LaButti K."/>
            <person name="Drula E."/>
            <person name="Barry K."/>
            <person name="Clum A."/>
            <person name="Lipzen A."/>
            <person name="Mousain D."/>
            <person name="Ng V."/>
            <person name="Wang R."/>
            <person name="Wang X."/>
            <person name="Dai Y."/>
            <person name="Henrissat B."/>
            <person name="Grigoriev I.V."/>
            <person name="Guerin-Laguette A."/>
            <person name="Yu F."/>
            <person name="Martin F.M."/>
        </authorList>
    </citation>
    <scope>NUCLEOTIDE SEQUENCE</scope>
    <source>
        <strain evidence="3">QP</strain>
    </source>
</reference>
<gene>
    <name evidence="3" type="ORF">EDB92DRAFT_1831751</name>
</gene>
<accession>A0AAD4QHT2</accession>
<evidence type="ECO:0000313" key="3">
    <source>
        <dbReference type="EMBL" id="KAH9000513.1"/>
    </source>
</evidence>
<keyword evidence="4" id="KW-1185">Reference proteome</keyword>
<dbReference type="PANTHER" id="PTHR13349">
    <property type="entry name" value="TRANSLATION MACHINERY-ASSOCIATED PROTEIN 16"/>
    <property type="match status" value="1"/>
</dbReference>
<dbReference type="AlphaFoldDB" id="A0AAD4QHT2"/>
<dbReference type="PANTHER" id="PTHR13349:SF2">
    <property type="entry name" value="TRANSLATION MACHINERY-ASSOCIATED PROTEIN 16"/>
    <property type="match status" value="1"/>
</dbReference>
<organism evidence="3 4">
    <name type="scientific">Lactarius akahatsu</name>
    <dbReference type="NCBI Taxonomy" id="416441"/>
    <lineage>
        <taxon>Eukaryota</taxon>
        <taxon>Fungi</taxon>
        <taxon>Dikarya</taxon>
        <taxon>Basidiomycota</taxon>
        <taxon>Agaricomycotina</taxon>
        <taxon>Agaricomycetes</taxon>
        <taxon>Russulales</taxon>
        <taxon>Russulaceae</taxon>
        <taxon>Lactarius</taxon>
    </lineage>
</organism>
<proteinExistence type="inferred from homology"/>